<gene>
    <name evidence="12" type="primary">LOC108668446</name>
</gene>
<evidence type="ECO:0000259" key="10">
    <source>
        <dbReference type="PROSITE" id="PS50240"/>
    </source>
</evidence>
<keyword evidence="4" id="KW-0732">Signal</keyword>
<dbReference type="PROSITE" id="PS50240">
    <property type="entry name" value="TRYPSIN_DOM"/>
    <property type="match status" value="1"/>
</dbReference>
<dbReference type="PANTHER" id="PTHR24264:SF65">
    <property type="entry name" value="SRCR DOMAIN-CONTAINING PROTEIN"/>
    <property type="match status" value="1"/>
</dbReference>
<dbReference type="GO" id="GO:0004252">
    <property type="term" value="F:serine-type endopeptidase activity"/>
    <property type="evidence" value="ECO:0007669"/>
    <property type="project" value="InterPro"/>
</dbReference>
<reference evidence="12" key="1">
    <citation type="submission" date="2025-08" db="UniProtKB">
        <authorList>
            <consortium name="RefSeq"/>
        </authorList>
    </citation>
    <scope>IDENTIFICATION</scope>
    <source>
        <tissue evidence="12">Whole organism</tissue>
    </source>
</reference>
<dbReference type="InterPro" id="IPR043504">
    <property type="entry name" value="Peptidase_S1_PA_chymotrypsin"/>
</dbReference>
<dbReference type="RefSeq" id="XP_018011160.1">
    <property type="nucleotide sequence ID" value="XM_018155671.2"/>
</dbReference>
<protein>
    <submittedName>
        <fullName evidence="12">Phenoloxidase-activating factor 3-like</fullName>
    </submittedName>
</protein>
<dbReference type="FunFam" id="2.40.10.10:FF:000054">
    <property type="entry name" value="Complement C1r subcomponent"/>
    <property type="match status" value="1"/>
</dbReference>
<evidence type="ECO:0000256" key="1">
    <source>
        <dbReference type="ARBA" id="ARBA00004613"/>
    </source>
</evidence>
<feature type="region of interest" description="Disordered" evidence="9">
    <location>
        <begin position="26"/>
        <end position="45"/>
    </location>
</feature>
<feature type="domain" description="Peptidase S1" evidence="10">
    <location>
        <begin position="1"/>
        <end position="141"/>
    </location>
</feature>
<dbReference type="PANTHER" id="PTHR24264">
    <property type="entry name" value="TRYPSIN-RELATED"/>
    <property type="match status" value="1"/>
</dbReference>
<dbReference type="InterPro" id="IPR009003">
    <property type="entry name" value="Peptidase_S1_PA"/>
</dbReference>
<dbReference type="Proteomes" id="UP000694843">
    <property type="component" value="Unplaced"/>
</dbReference>
<dbReference type="InterPro" id="IPR033116">
    <property type="entry name" value="TRYPSIN_SER"/>
</dbReference>
<dbReference type="OrthoDB" id="6329218at2759"/>
<keyword evidence="8" id="KW-0325">Glycoprotein</keyword>
<evidence type="ECO:0000256" key="9">
    <source>
        <dbReference type="SAM" id="MobiDB-lite"/>
    </source>
</evidence>
<keyword evidence="7" id="KW-1015">Disulfide bond</keyword>
<dbReference type="KEGG" id="hazt:108668446"/>
<keyword evidence="6" id="KW-0720">Serine protease</keyword>
<dbReference type="SMART" id="SM00020">
    <property type="entry name" value="Tryp_SPc"/>
    <property type="match status" value="1"/>
</dbReference>
<evidence type="ECO:0000256" key="5">
    <source>
        <dbReference type="ARBA" id="ARBA00022801"/>
    </source>
</evidence>
<evidence type="ECO:0000313" key="11">
    <source>
        <dbReference type="Proteomes" id="UP000694843"/>
    </source>
</evidence>
<feature type="compositionally biased region" description="Polar residues" evidence="9">
    <location>
        <begin position="28"/>
        <end position="45"/>
    </location>
</feature>
<evidence type="ECO:0000256" key="7">
    <source>
        <dbReference type="ARBA" id="ARBA00023157"/>
    </source>
</evidence>
<dbReference type="GO" id="GO:0005615">
    <property type="term" value="C:extracellular space"/>
    <property type="evidence" value="ECO:0007669"/>
    <property type="project" value="TreeGrafter"/>
</dbReference>
<dbReference type="SUPFAM" id="SSF50494">
    <property type="entry name" value="Trypsin-like serine proteases"/>
    <property type="match status" value="1"/>
</dbReference>
<dbReference type="GeneID" id="108668446"/>
<keyword evidence="5" id="KW-0378">Hydrolase</keyword>
<comment type="subcellular location">
    <subcellularLocation>
        <location evidence="1">Secreted</location>
    </subcellularLocation>
</comment>
<evidence type="ECO:0000313" key="12">
    <source>
        <dbReference type="RefSeq" id="XP_018011160.1"/>
    </source>
</evidence>
<keyword evidence="11" id="KW-1185">Reference proteome</keyword>
<dbReference type="InterPro" id="IPR001254">
    <property type="entry name" value="Trypsin_dom"/>
</dbReference>
<evidence type="ECO:0000256" key="3">
    <source>
        <dbReference type="ARBA" id="ARBA00022670"/>
    </source>
</evidence>
<dbReference type="InterPro" id="IPR050127">
    <property type="entry name" value="Serine_Proteases_S1"/>
</dbReference>
<dbReference type="PROSITE" id="PS00135">
    <property type="entry name" value="TRYPSIN_SER"/>
    <property type="match status" value="1"/>
</dbReference>
<evidence type="ECO:0000256" key="6">
    <source>
        <dbReference type="ARBA" id="ARBA00022825"/>
    </source>
</evidence>
<dbReference type="Gene3D" id="2.40.10.10">
    <property type="entry name" value="Trypsin-like serine proteases"/>
    <property type="match status" value="1"/>
</dbReference>
<sequence>MASTGWCQPDGINRLVSSWWHQPAGVNLSDQPGNTKRHSMNNATGGSPSPVLLAVPQRILDAVVCRRLFGKYFKPSMLCAGGVKGEDSCQGDSGGPLFVRTPTGGHEVVGIVSFGDNCATGAPAVYTKVASFLPWVEDNIADGMMCTPPG</sequence>
<dbReference type="GO" id="GO:0006508">
    <property type="term" value="P:proteolysis"/>
    <property type="evidence" value="ECO:0007669"/>
    <property type="project" value="UniProtKB-KW"/>
</dbReference>
<name>A0A8B7NC45_HYAAZ</name>
<proteinExistence type="predicted"/>
<evidence type="ECO:0000256" key="2">
    <source>
        <dbReference type="ARBA" id="ARBA00022525"/>
    </source>
</evidence>
<dbReference type="OMA" id="NIADGMM"/>
<dbReference type="AlphaFoldDB" id="A0A8B7NC45"/>
<keyword evidence="3" id="KW-0645">Protease</keyword>
<evidence type="ECO:0000256" key="8">
    <source>
        <dbReference type="ARBA" id="ARBA00023180"/>
    </source>
</evidence>
<evidence type="ECO:0000256" key="4">
    <source>
        <dbReference type="ARBA" id="ARBA00022729"/>
    </source>
</evidence>
<accession>A0A8B7NC45</accession>
<keyword evidence="2" id="KW-0964">Secreted</keyword>
<dbReference type="Pfam" id="PF00089">
    <property type="entry name" value="Trypsin"/>
    <property type="match status" value="1"/>
</dbReference>
<organism evidence="11 12">
    <name type="scientific">Hyalella azteca</name>
    <name type="common">Amphipod</name>
    <dbReference type="NCBI Taxonomy" id="294128"/>
    <lineage>
        <taxon>Eukaryota</taxon>
        <taxon>Metazoa</taxon>
        <taxon>Ecdysozoa</taxon>
        <taxon>Arthropoda</taxon>
        <taxon>Crustacea</taxon>
        <taxon>Multicrustacea</taxon>
        <taxon>Malacostraca</taxon>
        <taxon>Eumalacostraca</taxon>
        <taxon>Peracarida</taxon>
        <taxon>Amphipoda</taxon>
        <taxon>Senticaudata</taxon>
        <taxon>Talitrida</taxon>
        <taxon>Talitroidea</taxon>
        <taxon>Hyalellidae</taxon>
        <taxon>Hyalella</taxon>
    </lineage>
</organism>